<evidence type="ECO:0000256" key="5">
    <source>
        <dbReference type="ARBA" id="ARBA00023136"/>
    </source>
</evidence>
<feature type="transmembrane region" description="Helical" evidence="7">
    <location>
        <begin position="300"/>
        <end position="328"/>
    </location>
</feature>
<accession>A0A1F4UFU2</accession>
<proteinExistence type="inferred from homology"/>
<evidence type="ECO:0000256" key="4">
    <source>
        <dbReference type="ARBA" id="ARBA00022989"/>
    </source>
</evidence>
<evidence type="ECO:0000313" key="11">
    <source>
        <dbReference type="Proteomes" id="UP000177025"/>
    </source>
</evidence>
<organism evidence="10 11">
    <name type="scientific">candidate division WOR-3 bacterium RBG_13_43_14</name>
    <dbReference type="NCBI Taxonomy" id="1802590"/>
    <lineage>
        <taxon>Bacteria</taxon>
        <taxon>Bacteria division WOR-3</taxon>
    </lineage>
</organism>
<dbReference type="InterPro" id="IPR050250">
    <property type="entry name" value="Macrolide_Exporter_MacB"/>
</dbReference>
<dbReference type="PANTHER" id="PTHR30572:SF4">
    <property type="entry name" value="ABC TRANSPORTER PERMEASE YTRF"/>
    <property type="match status" value="1"/>
</dbReference>
<gene>
    <name evidence="10" type="ORF">A2Y85_01105</name>
</gene>
<evidence type="ECO:0000256" key="2">
    <source>
        <dbReference type="ARBA" id="ARBA00022475"/>
    </source>
</evidence>
<dbReference type="InterPro" id="IPR003838">
    <property type="entry name" value="ABC3_permease_C"/>
</dbReference>
<evidence type="ECO:0000256" key="1">
    <source>
        <dbReference type="ARBA" id="ARBA00004651"/>
    </source>
</evidence>
<evidence type="ECO:0000256" key="6">
    <source>
        <dbReference type="ARBA" id="ARBA00038076"/>
    </source>
</evidence>
<sequence>MNLFLVAFRNLTRRKVRTTITVFSIGVAIAVLFTVLSFNRGYEQSLRNQIQRMGIHLMVIPIGCPYEAASLILKGGQIDNYLPASAADAVRSMEAVEIAAPVLMHGIVKPEEGRTDIYLGVDEEIIKLKNWWKINGDFLKGENDIVLGYDVSLIELSNVGDQIYLPEFDHTFDVVGILEQTGTEDDGFFFIKLETAQGLFSKESLLTSIQIRLKDPGMAAAIAKKLEELPQVEVITMSELLGTMLSLVGSVQTIVLSIVIVVVAIVSFGVLNTILMSVFERLKELGIMMATGAGRIHIFVLVWLESLILSIIGGIAGLLIALVAGRIIEKLLNRILPLAPATGIVNFQASTFVYCLIIALIIGTVAGIYPAILAAQQKPVKVLRSA</sequence>
<name>A0A1F4UFU2_UNCW3</name>
<feature type="transmembrane region" description="Helical" evidence="7">
    <location>
        <begin position="254"/>
        <end position="279"/>
    </location>
</feature>
<dbReference type="EMBL" id="MEUM01000007">
    <property type="protein sequence ID" value="OGC43797.1"/>
    <property type="molecule type" value="Genomic_DNA"/>
</dbReference>
<dbReference type="Proteomes" id="UP000177025">
    <property type="component" value="Unassembled WGS sequence"/>
</dbReference>
<comment type="caution">
    <text evidence="10">The sequence shown here is derived from an EMBL/GenBank/DDBJ whole genome shotgun (WGS) entry which is preliminary data.</text>
</comment>
<comment type="subcellular location">
    <subcellularLocation>
        <location evidence="1">Cell membrane</location>
        <topology evidence="1">Multi-pass membrane protein</topology>
    </subcellularLocation>
</comment>
<comment type="similarity">
    <text evidence="6">Belongs to the ABC-4 integral membrane protein family.</text>
</comment>
<feature type="transmembrane region" description="Helical" evidence="7">
    <location>
        <begin position="351"/>
        <end position="375"/>
    </location>
</feature>
<dbReference type="InterPro" id="IPR025857">
    <property type="entry name" value="MacB_PCD"/>
</dbReference>
<keyword evidence="4 7" id="KW-1133">Transmembrane helix</keyword>
<dbReference type="Pfam" id="PF12704">
    <property type="entry name" value="MacB_PCD"/>
    <property type="match status" value="1"/>
</dbReference>
<evidence type="ECO:0000256" key="3">
    <source>
        <dbReference type="ARBA" id="ARBA00022692"/>
    </source>
</evidence>
<dbReference type="GO" id="GO:0005886">
    <property type="term" value="C:plasma membrane"/>
    <property type="evidence" value="ECO:0007669"/>
    <property type="project" value="UniProtKB-SubCell"/>
</dbReference>
<feature type="domain" description="ABC3 transporter permease C-terminal" evidence="8">
    <location>
        <begin position="257"/>
        <end position="378"/>
    </location>
</feature>
<dbReference type="GO" id="GO:0022857">
    <property type="term" value="F:transmembrane transporter activity"/>
    <property type="evidence" value="ECO:0007669"/>
    <property type="project" value="TreeGrafter"/>
</dbReference>
<dbReference type="PANTHER" id="PTHR30572">
    <property type="entry name" value="MEMBRANE COMPONENT OF TRANSPORTER-RELATED"/>
    <property type="match status" value="1"/>
</dbReference>
<keyword evidence="3 7" id="KW-0812">Transmembrane</keyword>
<reference evidence="10 11" key="1">
    <citation type="journal article" date="2016" name="Nat. Commun.">
        <title>Thousands of microbial genomes shed light on interconnected biogeochemical processes in an aquifer system.</title>
        <authorList>
            <person name="Anantharaman K."/>
            <person name="Brown C.T."/>
            <person name="Hug L.A."/>
            <person name="Sharon I."/>
            <person name="Castelle C.J."/>
            <person name="Probst A.J."/>
            <person name="Thomas B.C."/>
            <person name="Singh A."/>
            <person name="Wilkins M.J."/>
            <person name="Karaoz U."/>
            <person name="Brodie E.L."/>
            <person name="Williams K.H."/>
            <person name="Hubbard S.S."/>
            <person name="Banfield J.F."/>
        </authorList>
    </citation>
    <scope>NUCLEOTIDE SEQUENCE [LARGE SCALE GENOMIC DNA]</scope>
</reference>
<feature type="domain" description="MacB-like periplasmic core" evidence="9">
    <location>
        <begin position="18"/>
        <end position="228"/>
    </location>
</feature>
<evidence type="ECO:0000259" key="8">
    <source>
        <dbReference type="Pfam" id="PF02687"/>
    </source>
</evidence>
<evidence type="ECO:0000256" key="7">
    <source>
        <dbReference type="SAM" id="Phobius"/>
    </source>
</evidence>
<evidence type="ECO:0008006" key="12">
    <source>
        <dbReference type="Google" id="ProtNLM"/>
    </source>
</evidence>
<protein>
    <recommendedName>
        <fullName evidence="12">ABC transporter permease</fullName>
    </recommendedName>
</protein>
<keyword evidence="2" id="KW-1003">Cell membrane</keyword>
<evidence type="ECO:0000259" key="9">
    <source>
        <dbReference type="Pfam" id="PF12704"/>
    </source>
</evidence>
<keyword evidence="5 7" id="KW-0472">Membrane</keyword>
<feature type="transmembrane region" description="Helical" evidence="7">
    <location>
        <begin position="20"/>
        <end position="38"/>
    </location>
</feature>
<dbReference type="AlphaFoldDB" id="A0A1F4UFU2"/>
<evidence type="ECO:0000313" key="10">
    <source>
        <dbReference type="EMBL" id="OGC43797.1"/>
    </source>
</evidence>
<dbReference type="Pfam" id="PF02687">
    <property type="entry name" value="FtsX"/>
    <property type="match status" value="1"/>
</dbReference>